<evidence type="ECO:0000256" key="1">
    <source>
        <dbReference type="PROSITE-ProRule" id="PRU00047"/>
    </source>
</evidence>
<organism evidence="3 4">
    <name type="scientific">Salarias fasciatus</name>
    <name type="common">Jewelled blenny</name>
    <name type="synonym">Blennius fasciatus</name>
    <dbReference type="NCBI Taxonomy" id="181472"/>
    <lineage>
        <taxon>Eukaryota</taxon>
        <taxon>Metazoa</taxon>
        <taxon>Chordata</taxon>
        <taxon>Craniata</taxon>
        <taxon>Vertebrata</taxon>
        <taxon>Euteleostomi</taxon>
        <taxon>Actinopterygii</taxon>
        <taxon>Neopterygii</taxon>
        <taxon>Teleostei</taxon>
        <taxon>Neoteleostei</taxon>
        <taxon>Acanthomorphata</taxon>
        <taxon>Ovalentaria</taxon>
        <taxon>Blenniimorphae</taxon>
        <taxon>Blenniiformes</taxon>
        <taxon>Blennioidei</taxon>
        <taxon>Blenniidae</taxon>
        <taxon>Salariinae</taxon>
        <taxon>Salarias</taxon>
    </lineage>
</organism>
<keyword evidence="1" id="KW-0862">Zinc</keyword>
<dbReference type="AlphaFoldDB" id="A0A672HF80"/>
<dbReference type="Gene3D" id="4.10.60.10">
    <property type="entry name" value="Zinc finger, CCHC-type"/>
    <property type="match status" value="1"/>
</dbReference>
<dbReference type="InterPro" id="IPR036875">
    <property type="entry name" value="Znf_CCHC_sf"/>
</dbReference>
<dbReference type="Pfam" id="PF00098">
    <property type="entry name" value="zf-CCHC"/>
    <property type="match status" value="1"/>
</dbReference>
<dbReference type="SUPFAM" id="SSF57756">
    <property type="entry name" value="Retrovirus zinc finger-like domains"/>
    <property type="match status" value="1"/>
</dbReference>
<name>A0A672HF80_SALFA</name>
<evidence type="ECO:0000259" key="2">
    <source>
        <dbReference type="PROSITE" id="PS50158"/>
    </source>
</evidence>
<sequence length="34" mass="3813">MKRARSQSPSPTRGATGPCFKCGETGHFRRDCMR</sequence>
<accession>A0A672HF80</accession>
<dbReference type="Ensembl" id="ENSSFAT00005028916.1">
    <property type="protein sequence ID" value="ENSSFAP00005027858.1"/>
    <property type="gene ID" value="ENSSFAG00005014218.1"/>
</dbReference>
<reference evidence="3" key="2">
    <citation type="submission" date="2025-05" db="UniProtKB">
        <authorList>
            <consortium name="Ensembl"/>
        </authorList>
    </citation>
    <scope>IDENTIFICATION</scope>
</reference>
<proteinExistence type="predicted"/>
<dbReference type="Proteomes" id="UP000472267">
    <property type="component" value="Chromosome 4"/>
</dbReference>
<keyword evidence="4" id="KW-1185">Reference proteome</keyword>
<dbReference type="Ensembl" id="ENSSFAT00005000879.1">
    <property type="protein sequence ID" value="ENSSFAP00005000844.1"/>
    <property type="gene ID" value="ENSSFAG00005000581.1"/>
</dbReference>
<dbReference type="PROSITE" id="PS50158">
    <property type="entry name" value="ZF_CCHC"/>
    <property type="match status" value="1"/>
</dbReference>
<dbReference type="Proteomes" id="UP000472267">
    <property type="component" value="Chromosome 18"/>
</dbReference>
<keyword evidence="1" id="KW-0863">Zinc-finger</keyword>
<feature type="domain" description="CCHC-type" evidence="2">
    <location>
        <begin position="19"/>
        <end position="32"/>
    </location>
</feature>
<protein>
    <recommendedName>
        <fullName evidence="2">CCHC-type domain-containing protein</fullName>
    </recommendedName>
</protein>
<dbReference type="Proteomes" id="UP000472267">
    <property type="component" value="Chromosome 16"/>
</dbReference>
<reference evidence="3" key="1">
    <citation type="submission" date="2019-06" db="EMBL/GenBank/DDBJ databases">
        <authorList>
            <consortium name="Wellcome Sanger Institute Data Sharing"/>
        </authorList>
    </citation>
    <scope>NUCLEOTIDE SEQUENCE [LARGE SCALE GENOMIC DNA]</scope>
</reference>
<dbReference type="InterPro" id="IPR001878">
    <property type="entry name" value="Znf_CCHC"/>
</dbReference>
<keyword evidence="1" id="KW-0479">Metal-binding</keyword>
<evidence type="ECO:0000313" key="3">
    <source>
        <dbReference type="Ensembl" id="ENSSFAP00005027858.1"/>
    </source>
</evidence>
<dbReference type="GO" id="GO:0008270">
    <property type="term" value="F:zinc ion binding"/>
    <property type="evidence" value="ECO:0007669"/>
    <property type="project" value="UniProtKB-KW"/>
</dbReference>
<dbReference type="GO" id="GO:0003676">
    <property type="term" value="F:nucleic acid binding"/>
    <property type="evidence" value="ECO:0007669"/>
    <property type="project" value="InterPro"/>
</dbReference>
<evidence type="ECO:0000313" key="4">
    <source>
        <dbReference type="Proteomes" id="UP000472267"/>
    </source>
</evidence>
<dbReference type="Ensembl" id="ENSSFAT00005056866.1">
    <property type="protein sequence ID" value="ENSSFAP00005055171.1"/>
    <property type="gene ID" value="ENSSFAG00005026185.1"/>
</dbReference>
<dbReference type="SMART" id="SM00343">
    <property type="entry name" value="ZnF_C2HC"/>
    <property type="match status" value="1"/>
</dbReference>